<keyword evidence="2" id="KW-0326">Glycosidase</keyword>
<dbReference type="RefSeq" id="WP_076333159.1">
    <property type="nucleotide sequence ID" value="NZ_MRTJ01000010.1"/>
</dbReference>
<keyword evidence="1 4" id="KW-0378">Hydrolase</keyword>
<evidence type="ECO:0000256" key="2">
    <source>
        <dbReference type="ARBA" id="ARBA00023295"/>
    </source>
</evidence>
<dbReference type="OrthoDB" id="2698423at2"/>
<dbReference type="InterPro" id="IPR045053">
    <property type="entry name" value="MAN-like"/>
</dbReference>
<dbReference type="GO" id="GO:0005975">
    <property type="term" value="P:carbohydrate metabolic process"/>
    <property type="evidence" value="ECO:0007669"/>
    <property type="project" value="InterPro"/>
</dbReference>
<dbReference type="Pfam" id="PF02449">
    <property type="entry name" value="Glyco_hydro_42"/>
    <property type="match status" value="1"/>
</dbReference>
<dbReference type="GO" id="GO:0009341">
    <property type="term" value="C:beta-galactosidase complex"/>
    <property type="evidence" value="ECO:0007669"/>
    <property type="project" value="InterPro"/>
</dbReference>
<reference evidence="4 5" key="1">
    <citation type="submission" date="2016-11" db="EMBL/GenBank/DDBJ databases">
        <title>Paenibacillus species isolates.</title>
        <authorList>
            <person name="Beno S.M."/>
        </authorList>
    </citation>
    <scope>NUCLEOTIDE SEQUENCE [LARGE SCALE GENOMIC DNA]</scope>
    <source>
        <strain evidence="4 5">FSL H8-0246</strain>
    </source>
</reference>
<name>A0A1R1BNV6_PAEAM</name>
<comment type="caution">
    <text evidence="4">The sequence shown here is derived from an EMBL/GenBank/DDBJ whole genome shotgun (WGS) entry which is preliminary data.</text>
</comment>
<dbReference type="InterPro" id="IPR017853">
    <property type="entry name" value="GH"/>
</dbReference>
<dbReference type="EMBL" id="MRTJ01000010">
    <property type="protein sequence ID" value="OMF11458.1"/>
    <property type="molecule type" value="Genomic_DNA"/>
</dbReference>
<proteinExistence type="predicted"/>
<dbReference type="Proteomes" id="UP000187134">
    <property type="component" value="Unassembled WGS sequence"/>
</dbReference>
<dbReference type="Gene3D" id="3.20.20.80">
    <property type="entry name" value="Glycosidases"/>
    <property type="match status" value="1"/>
</dbReference>
<evidence type="ECO:0000313" key="4">
    <source>
        <dbReference type="EMBL" id="OMF11458.1"/>
    </source>
</evidence>
<evidence type="ECO:0000256" key="1">
    <source>
        <dbReference type="ARBA" id="ARBA00022801"/>
    </source>
</evidence>
<dbReference type="SUPFAM" id="SSF51445">
    <property type="entry name" value="(Trans)glycosidases"/>
    <property type="match status" value="1"/>
</dbReference>
<dbReference type="AlphaFoldDB" id="A0A1R1BNV6"/>
<evidence type="ECO:0000313" key="5">
    <source>
        <dbReference type="Proteomes" id="UP000187134"/>
    </source>
</evidence>
<accession>A0A1R1BNV6</accession>
<feature type="domain" description="Glycoside hydrolase family 42 N-terminal" evidence="3">
    <location>
        <begin position="536"/>
        <end position="627"/>
    </location>
</feature>
<dbReference type="PANTHER" id="PTHR31451">
    <property type="match status" value="1"/>
</dbReference>
<dbReference type="GO" id="GO:0004565">
    <property type="term" value="F:beta-galactosidase activity"/>
    <property type="evidence" value="ECO:0007669"/>
    <property type="project" value="InterPro"/>
</dbReference>
<protein>
    <submittedName>
        <fullName evidence="4">Glycoside hydrolase</fullName>
    </submittedName>
</protein>
<organism evidence="4 5">
    <name type="scientific">Paenibacillus amylolyticus</name>
    <dbReference type="NCBI Taxonomy" id="1451"/>
    <lineage>
        <taxon>Bacteria</taxon>
        <taxon>Bacillati</taxon>
        <taxon>Bacillota</taxon>
        <taxon>Bacilli</taxon>
        <taxon>Bacillales</taxon>
        <taxon>Paenibacillaceae</taxon>
        <taxon>Paenibacillus</taxon>
    </lineage>
</organism>
<evidence type="ECO:0000259" key="3">
    <source>
        <dbReference type="Pfam" id="PF02449"/>
    </source>
</evidence>
<gene>
    <name evidence="4" type="ORF">BK131_21140</name>
</gene>
<dbReference type="InterPro" id="IPR013529">
    <property type="entry name" value="Glyco_hydro_42_N"/>
</dbReference>
<sequence length="1059" mass="120004">MSIQPNDQKLIIFADPAFPVDGAFPTEQALNTWKAVEEITVVNADELAEALNATAGEGCLVNLHAPYFPKSAWMEIAAYLHQGGSLISVGGAPFKRPVRYENEAWVVESEQTAYHQELYIHEALNVSSANVQSYRSSEYIPLLAGKEGIFEISDTWNLVPHTTKTSDLPHQMGSSGPMSTQIYPLLRGMSKDGRSIAAPVVLWENSRGTFVGSRWMFVHLPLTPAFWTQDGAVEIVKWAQFCVQGVTELSLKTNYASYEPDERAVLTLQGQILQRAGSRCTTSELWTFDITVEHEDRTSGKTEKVWSHQMEMELSGEQRFERILLPVSIESGLYRIVCQAQAPDGEVRTLRQGFWGQDAALLAEGEVITRSRDYFVKDGRPLPVVGMTYMTSDVARKFLFLPNADVWDRDMAQMAKAGINWIRTGIWTAYRNMMQVDGHMAEDVLRAIDAFILTAKRHGLQVTFTFFSFTPETWEGTNPYLDPQSVEAQKRFIRSIVSRHTHTTHVDWDLINEPSMFDPVRIFSAGPRSTRDLYEQQAYIAWLEQRHQTIEALQEAWNMSPKQLPNFAAAVIPEAEEINFDVQDMHKAKKGTRWLDYCLFSMEMHNGWARELVGTIKDLVPDHLVTVGQDEALGAQRPSPFFYEREVDYTTVHSWWLNDDLIWDGIFAKTPYKPNLIQETGIMYVETPDGRAKRSEEELRGILERKYAYAFSTGGAGAVQWIWNTNFYMDNANESHIGALRADGTEKPEADVSYDFGRFMHGIRDLFEDRQLEDIAVVFPYSNDFSNRALAYDATTKLTRVMSYDLKLPFRALSEYHLEALEQQPPKLIIVPSPHNMDSDALYQLLTFAEKEGTSLLITGPLGLDAYWKTSDRADHIVGKRSLGNVQREELLNINGVNHRVTYGRRRIAEVAKETLLHGDNGTPDEVHVLPLGKGQLIWTPLPLELNGRDEPLAELYRYATEIAGIEQELEWISGGDVAGIYGRKLSFPKGNLYVFVSEFALNHEVHVRDQRTGVSYSFQLEKNRSVLFATDASGKLNGVYRPDEVEVVQQDERGGITR</sequence>